<dbReference type="GO" id="GO:0019646">
    <property type="term" value="P:aerobic electron transport chain"/>
    <property type="evidence" value="ECO:0007669"/>
    <property type="project" value="TreeGrafter"/>
</dbReference>
<feature type="domain" description="FAD/NAD(P)-binding" evidence="7">
    <location>
        <begin position="13"/>
        <end position="337"/>
    </location>
</feature>
<dbReference type="SUPFAM" id="SSF51905">
    <property type="entry name" value="FAD/NAD(P)-binding domain"/>
    <property type="match status" value="1"/>
</dbReference>
<protein>
    <submittedName>
        <fullName evidence="9">NADH dehydrogenase-like protein</fullName>
        <ecNumber evidence="9">1.6.99.-</ecNumber>
    </submittedName>
</protein>
<evidence type="ECO:0000259" key="8">
    <source>
        <dbReference type="Pfam" id="PF22366"/>
    </source>
</evidence>
<keyword evidence="4" id="KW-0274">FAD</keyword>
<evidence type="ECO:0000256" key="5">
    <source>
        <dbReference type="ARBA" id="ARBA00023002"/>
    </source>
</evidence>
<keyword evidence="6" id="KW-0812">Transmembrane</keyword>
<keyword evidence="5 9" id="KW-0560">Oxidoreductase</keyword>
<comment type="cofactor">
    <cofactor evidence="1">
        <name>FAD</name>
        <dbReference type="ChEBI" id="CHEBI:57692"/>
    </cofactor>
</comment>
<proteinExistence type="inferred from homology"/>
<evidence type="ECO:0000256" key="3">
    <source>
        <dbReference type="ARBA" id="ARBA00022630"/>
    </source>
</evidence>
<feature type="transmembrane region" description="Helical" evidence="6">
    <location>
        <begin position="384"/>
        <end position="401"/>
    </location>
</feature>
<dbReference type="PRINTS" id="PR00411">
    <property type="entry name" value="PNDRDTASEI"/>
</dbReference>
<dbReference type="Pfam" id="PF07992">
    <property type="entry name" value="Pyr_redox_2"/>
    <property type="match status" value="1"/>
</dbReference>
<dbReference type="InterPro" id="IPR036188">
    <property type="entry name" value="FAD/NAD-bd_sf"/>
</dbReference>
<evidence type="ECO:0000256" key="2">
    <source>
        <dbReference type="ARBA" id="ARBA00005272"/>
    </source>
</evidence>
<dbReference type="Gene3D" id="3.50.50.100">
    <property type="match status" value="1"/>
</dbReference>
<evidence type="ECO:0000313" key="10">
    <source>
        <dbReference type="Proteomes" id="UP000316426"/>
    </source>
</evidence>
<dbReference type="GO" id="GO:0003955">
    <property type="term" value="F:NAD(P)H dehydrogenase (quinone) activity"/>
    <property type="evidence" value="ECO:0007669"/>
    <property type="project" value="TreeGrafter"/>
</dbReference>
<dbReference type="Pfam" id="PF22366">
    <property type="entry name" value="NDH2_C"/>
    <property type="match status" value="1"/>
</dbReference>
<dbReference type="EMBL" id="CP036349">
    <property type="protein sequence ID" value="QDV75505.1"/>
    <property type="molecule type" value="Genomic_DNA"/>
</dbReference>
<accession>A0A518KCJ6</accession>
<sequence length="436" mass="47541">MTPPTPTPDRPCVVIVGGGFGGLHAAKALRRAAVEVTLVDRTNYHLFQPLLYQVATGALSPANIAAPLRAIVDRQQNTTVLQAAVVGFDLDAKRVLLDEGDAFPFDTLVVAAGAKHSYFGRDEWERLAPGLKTVEDATRIRSDILLAFERAERTDDPTERQRLLTFVIVGGGPTGVELAGALSELSRHALRHDFRRIEPGDAHIYLIDAGDRVLSNFDESLSANALKSLERRGVIVRNGERVTAITPTDVTIEGPQGSQTLPTETVLWAAGVHASPLAKMLGEASGAEVDRAGRVTVTPTLHLPNRPDVFAIGDMANCAGADGKPLPGVAPVAIQQGQHVARTIANRLHGKPDKPFEYRDYGSMATIGRSAAVAELGRFRFTGYLAWLIWLFIHLMQLVTFQNRVLVLTQWAWNYVTRDRSARLITAVPEEREHIK</sequence>
<evidence type="ECO:0000256" key="4">
    <source>
        <dbReference type="ARBA" id="ARBA00022827"/>
    </source>
</evidence>
<comment type="similarity">
    <text evidence="2">Belongs to the NADH dehydrogenase family.</text>
</comment>
<dbReference type="PANTHER" id="PTHR42913:SF3">
    <property type="entry name" value="64 KDA MITOCHONDRIAL NADH DEHYDROGENASE (EUROFUNG)"/>
    <property type="match status" value="1"/>
</dbReference>
<keyword evidence="6" id="KW-1133">Transmembrane helix</keyword>
<dbReference type="PANTHER" id="PTHR42913">
    <property type="entry name" value="APOPTOSIS-INDUCING FACTOR 1"/>
    <property type="match status" value="1"/>
</dbReference>
<evidence type="ECO:0000256" key="6">
    <source>
        <dbReference type="SAM" id="Phobius"/>
    </source>
</evidence>
<dbReference type="InterPro" id="IPR023753">
    <property type="entry name" value="FAD/NAD-binding_dom"/>
</dbReference>
<feature type="domain" description="External alternative NADH-ubiquinone oxidoreductase-like C-terminal" evidence="8">
    <location>
        <begin position="362"/>
        <end position="415"/>
    </location>
</feature>
<gene>
    <name evidence="9" type="ORF">Spa11_37230</name>
</gene>
<evidence type="ECO:0000313" key="9">
    <source>
        <dbReference type="EMBL" id="QDV75505.1"/>
    </source>
</evidence>
<evidence type="ECO:0000256" key="1">
    <source>
        <dbReference type="ARBA" id="ARBA00001974"/>
    </source>
</evidence>
<name>A0A518KCJ6_9BACT</name>
<dbReference type="EC" id="1.6.99.-" evidence="9"/>
<keyword evidence="6" id="KW-0472">Membrane</keyword>
<evidence type="ECO:0000259" key="7">
    <source>
        <dbReference type="Pfam" id="PF07992"/>
    </source>
</evidence>
<dbReference type="AlphaFoldDB" id="A0A518KCJ6"/>
<dbReference type="PRINTS" id="PR00368">
    <property type="entry name" value="FADPNR"/>
</dbReference>
<keyword evidence="3" id="KW-0285">Flavoprotein</keyword>
<organism evidence="9 10">
    <name type="scientific">Botrimarina mediterranea</name>
    <dbReference type="NCBI Taxonomy" id="2528022"/>
    <lineage>
        <taxon>Bacteria</taxon>
        <taxon>Pseudomonadati</taxon>
        <taxon>Planctomycetota</taxon>
        <taxon>Planctomycetia</taxon>
        <taxon>Pirellulales</taxon>
        <taxon>Lacipirellulaceae</taxon>
        <taxon>Botrimarina</taxon>
    </lineage>
</organism>
<dbReference type="KEGG" id="bmei:Spa11_37230"/>
<dbReference type="InterPro" id="IPR051169">
    <property type="entry name" value="NADH-Q_oxidoreductase"/>
</dbReference>
<dbReference type="Proteomes" id="UP000316426">
    <property type="component" value="Chromosome"/>
</dbReference>
<dbReference type="RefSeq" id="WP_145114841.1">
    <property type="nucleotide sequence ID" value="NZ_CP036349.1"/>
</dbReference>
<reference evidence="9 10" key="1">
    <citation type="submission" date="2019-02" db="EMBL/GenBank/DDBJ databases">
        <title>Deep-cultivation of Planctomycetes and their phenomic and genomic characterization uncovers novel biology.</title>
        <authorList>
            <person name="Wiegand S."/>
            <person name="Jogler M."/>
            <person name="Boedeker C."/>
            <person name="Pinto D."/>
            <person name="Vollmers J."/>
            <person name="Rivas-Marin E."/>
            <person name="Kohn T."/>
            <person name="Peeters S.H."/>
            <person name="Heuer A."/>
            <person name="Rast P."/>
            <person name="Oberbeckmann S."/>
            <person name="Bunk B."/>
            <person name="Jeske O."/>
            <person name="Meyerdierks A."/>
            <person name="Storesund J.E."/>
            <person name="Kallscheuer N."/>
            <person name="Luecker S."/>
            <person name="Lage O.M."/>
            <person name="Pohl T."/>
            <person name="Merkel B.J."/>
            <person name="Hornburger P."/>
            <person name="Mueller R.-W."/>
            <person name="Bruemmer F."/>
            <person name="Labrenz M."/>
            <person name="Spormann A.M."/>
            <person name="Op den Camp H."/>
            <person name="Overmann J."/>
            <person name="Amann R."/>
            <person name="Jetten M.S.M."/>
            <person name="Mascher T."/>
            <person name="Medema M.H."/>
            <person name="Devos D.P."/>
            <person name="Kaster A.-K."/>
            <person name="Ovreas L."/>
            <person name="Rohde M."/>
            <person name="Galperin M.Y."/>
            <person name="Jogler C."/>
        </authorList>
    </citation>
    <scope>NUCLEOTIDE SEQUENCE [LARGE SCALE GENOMIC DNA]</scope>
    <source>
        <strain evidence="9 10">Spa11</strain>
    </source>
</reference>
<keyword evidence="10" id="KW-1185">Reference proteome</keyword>
<dbReference type="InterPro" id="IPR054585">
    <property type="entry name" value="NDH2-like_C"/>
</dbReference>